<evidence type="ECO:0000313" key="4">
    <source>
        <dbReference type="Proteomes" id="UP000698059"/>
    </source>
</evidence>
<keyword evidence="2" id="KW-0472">Membrane</keyword>
<dbReference type="Proteomes" id="UP000698059">
    <property type="component" value="Unassembled WGS sequence"/>
</dbReference>
<name>A0ABS2LES0_9CELL</name>
<dbReference type="RefSeq" id="WP_205306910.1">
    <property type="nucleotide sequence ID" value="NZ_BAAAVF010000012.1"/>
</dbReference>
<evidence type="ECO:0008006" key="5">
    <source>
        <dbReference type="Google" id="ProtNLM"/>
    </source>
</evidence>
<organism evidence="3 4">
    <name type="scientific">Oerskovia jenensis</name>
    <dbReference type="NCBI Taxonomy" id="162169"/>
    <lineage>
        <taxon>Bacteria</taxon>
        <taxon>Bacillati</taxon>
        <taxon>Actinomycetota</taxon>
        <taxon>Actinomycetes</taxon>
        <taxon>Micrococcales</taxon>
        <taxon>Cellulomonadaceae</taxon>
        <taxon>Oerskovia</taxon>
    </lineage>
</organism>
<proteinExistence type="predicted"/>
<keyword evidence="2" id="KW-1133">Transmembrane helix</keyword>
<keyword evidence="2" id="KW-0812">Transmembrane</keyword>
<evidence type="ECO:0000256" key="2">
    <source>
        <dbReference type="SAM" id="Phobius"/>
    </source>
</evidence>
<keyword evidence="4" id="KW-1185">Reference proteome</keyword>
<feature type="transmembrane region" description="Helical" evidence="2">
    <location>
        <begin position="6"/>
        <end position="24"/>
    </location>
</feature>
<evidence type="ECO:0000313" key="3">
    <source>
        <dbReference type="EMBL" id="MBM7478891.1"/>
    </source>
</evidence>
<reference evidence="3 4" key="1">
    <citation type="submission" date="2021-01" db="EMBL/GenBank/DDBJ databases">
        <title>Sequencing the genomes of 1000 actinobacteria strains.</title>
        <authorList>
            <person name="Klenk H.-P."/>
        </authorList>
    </citation>
    <scope>NUCLEOTIDE SEQUENCE [LARGE SCALE GENOMIC DNA]</scope>
    <source>
        <strain evidence="3 4">DSM 46000</strain>
    </source>
</reference>
<dbReference type="EMBL" id="JAFBBO010000001">
    <property type="protein sequence ID" value="MBM7478891.1"/>
    <property type="molecule type" value="Genomic_DNA"/>
</dbReference>
<protein>
    <recommendedName>
        <fullName evidence="5">DUF3137 domain-containing protein</fullName>
    </recommendedName>
</protein>
<sequence length="255" mass="27843">MDSSWFVVGMAVLAVAGVLIGWWGHRARIALLERWAAENGWVHHGADPALTRRWRGAPFDEGRSRRATEVLTGPYEGRSALSFTYSWTTGSGKESTTHSAHVVALLLDASFPTLQLTPEGLGAKLAKAFGGQDIQLESDAFNRAWRVESSDLRFAHDVLHPRTMHRLLAADFERRFLRIEGDAILAWTGGRTVPDNVFPMLSRLAAVVDAVPDFVWLDRGALPPRRAGRAPRSPGGVPPEPGSGTQVPPWGTPSP</sequence>
<feature type="compositionally biased region" description="Low complexity" evidence="1">
    <location>
        <begin position="223"/>
        <end position="235"/>
    </location>
</feature>
<feature type="region of interest" description="Disordered" evidence="1">
    <location>
        <begin position="223"/>
        <end position="255"/>
    </location>
</feature>
<accession>A0ABS2LES0</accession>
<gene>
    <name evidence="3" type="ORF">JOD49_001811</name>
</gene>
<comment type="caution">
    <text evidence="3">The sequence shown here is derived from an EMBL/GenBank/DDBJ whole genome shotgun (WGS) entry which is preliminary data.</text>
</comment>
<evidence type="ECO:0000256" key="1">
    <source>
        <dbReference type="SAM" id="MobiDB-lite"/>
    </source>
</evidence>